<evidence type="ECO:0000313" key="4">
    <source>
        <dbReference type="EMBL" id="TCD03587.1"/>
    </source>
</evidence>
<feature type="signal peptide" evidence="2">
    <location>
        <begin position="1"/>
        <end position="19"/>
    </location>
</feature>
<sequence length="829" mass="91651">MQKIRFFFILFMFPLCLLAQQKTKIILQHAEVGRTVQIAEGAVRSTASHLKKPIFKHENAILTCDSAIFFESRNVFEAYGNVHINQNDTINIYSDFLTYDGNTKIAHLTSNVRMIDNKSTLTTNTLDYNTGTKIGTYVEGGRIVNKDITITSKNGYYFSNTKDAYFRYNAVAVSPKVTITSDTLRYNTGSNWAYFYGPTNIKGKDDNLYTENGAYNTKTEYAYFGKKNLYTTDSKSLKGDSLYYDGKAGYGKAVKNIIFRDTSDKTVLYGQQGFYYKKDERAVVTNKAYVGMGSNDSITVNNKLIPDTLWMGADTLETQMVLQKTLTLIESPILKKDNELGDADDEKKEEVGKGGRVDIKTINAKKGSTPPATAKPIGKNAPPSKKLPPGQISKDSTLTDSLVRQPIALTDSLQIDSLQKDGLPASNKLLKDSVRKDSLLKDKVPVSRKDLKAAKKALKTATKDSLTNAAKESLMTAAKDSLNKSVLQDSVKTAVKDSLNTMADSLSKKTGVIAKIPDSLGKKKADSLTKKASGVISKATSLKDSVLTPADTIKVRSIKAFHKVRVYKANMQAIADSLFYTSADSTLRWYGDPILWSQGSQQTGDTIYLRLKDKKLNTLQVLQKGFLVNVYSDSAKFNQVKGKLITAFFKDGELSTMFVDGNAESVYYTKSGKDSVYTEMNQTVSSRIKMKFLNKEITNILTIKNPEGVRIPVEEMKEDVLLTGFIWKPELRPLSKKEVINGKSKAKEPAKAIAAKSAPPKKPGSTAKSIIGAAKGLIKDQLNNNNIEIDSIPDNLADTSKIDREKVKQEIKKADSVIKKLSPFPLKKP</sequence>
<dbReference type="Pfam" id="PF13100">
    <property type="entry name" value="OstA_2"/>
    <property type="match status" value="1"/>
</dbReference>
<dbReference type="EMBL" id="SJSL01000001">
    <property type="protein sequence ID" value="TCD03587.1"/>
    <property type="molecule type" value="Genomic_DNA"/>
</dbReference>
<evidence type="ECO:0000256" key="2">
    <source>
        <dbReference type="SAM" id="SignalP"/>
    </source>
</evidence>
<feature type="chain" id="PRO_5020587630" description="Organic solvent tolerance-like N-terminal domain-containing protein" evidence="2">
    <location>
        <begin position="20"/>
        <end position="829"/>
    </location>
</feature>
<organism evidence="4 5">
    <name type="scientific">Pedobacter psychroterrae</name>
    <dbReference type="NCBI Taxonomy" id="2530453"/>
    <lineage>
        <taxon>Bacteria</taxon>
        <taxon>Pseudomonadati</taxon>
        <taxon>Bacteroidota</taxon>
        <taxon>Sphingobacteriia</taxon>
        <taxon>Sphingobacteriales</taxon>
        <taxon>Sphingobacteriaceae</taxon>
        <taxon>Pedobacter</taxon>
    </lineage>
</organism>
<dbReference type="OrthoDB" id="9805931at2"/>
<dbReference type="Proteomes" id="UP000293347">
    <property type="component" value="Unassembled WGS sequence"/>
</dbReference>
<reference evidence="4 5" key="1">
    <citation type="submission" date="2019-02" db="EMBL/GenBank/DDBJ databases">
        <title>Pedobacter sp. RP-1-14 sp. nov., isolated from Arctic soil.</title>
        <authorList>
            <person name="Dahal R.H."/>
        </authorList>
    </citation>
    <scope>NUCLEOTIDE SEQUENCE [LARGE SCALE GENOMIC DNA]</scope>
    <source>
        <strain evidence="4 5">RP-1-14</strain>
    </source>
</reference>
<name>A0A4V2MLW2_9SPHI</name>
<proteinExistence type="predicted"/>
<keyword evidence="5" id="KW-1185">Reference proteome</keyword>
<feature type="region of interest" description="Disordered" evidence="1">
    <location>
        <begin position="363"/>
        <end position="399"/>
    </location>
</feature>
<dbReference type="RefSeq" id="WP_131594351.1">
    <property type="nucleotide sequence ID" value="NZ_SJSL01000001.1"/>
</dbReference>
<gene>
    <name evidence="4" type="ORF">EZ437_06430</name>
</gene>
<dbReference type="InterPro" id="IPR005653">
    <property type="entry name" value="OstA-like_N"/>
</dbReference>
<keyword evidence="2" id="KW-0732">Signal</keyword>
<dbReference type="AlphaFoldDB" id="A0A4V2MLW2"/>
<evidence type="ECO:0000256" key="1">
    <source>
        <dbReference type="SAM" id="MobiDB-lite"/>
    </source>
</evidence>
<protein>
    <recommendedName>
        <fullName evidence="3">Organic solvent tolerance-like N-terminal domain-containing protein</fullName>
    </recommendedName>
</protein>
<dbReference type="Gene3D" id="2.60.450.10">
    <property type="entry name" value="Lipopolysaccharide (LPS) transport protein A like domain"/>
    <property type="match status" value="3"/>
</dbReference>
<evidence type="ECO:0000313" key="5">
    <source>
        <dbReference type="Proteomes" id="UP000293347"/>
    </source>
</evidence>
<evidence type="ECO:0000259" key="3">
    <source>
        <dbReference type="Pfam" id="PF13100"/>
    </source>
</evidence>
<comment type="caution">
    <text evidence="4">The sequence shown here is derived from an EMBL/GenBank/DDBJ whole genome shotgun (WGS) entry which is preliminary data.</text>
</comment>
<feature type="domain" description="Organic solvent tolerance-like N-terminal" evidence="3">
    <location>
        <begin position="22"/>
        <end position="182"/>
    </location>
</feature>
<accession>A0A4V2MLW2</accession>